<organism evidence="5 6">
    <name type="scientific">Roseateles albus</name>
    <dbReference type="NCBI Taxonomy" id="2987525"/>
    <lineage>
        <taxon>Bacteria</taxon>
        <taxon>Pseudomonadati</taxon>
        <taxon>Pseudomonadota</taxon>
        <taxon>Betaproteobacteria</taxon>
        <taxon>Burkholderiales</taxon>
        <taxon>Sphaerotilaceae</taxon>
        <taxon>Roseateles</taxon>
    </lineage>
</organism>
<dbReference type="GO" id="GO:0004340">
    <property type="term" value="F:glucokinase activity"/>
    <property type="evidence" value="ECO:0007669"/>
    <property type="project" value="UniProtKB-EC"/>
</dbReference>
<dbReference type="PANTHER" id="PTHR47690">
    <property type="entry name" value="GLUCOKINASE"/>
    <property type="match status" value="1"/>
</dbReference>
<dbReference type="Gene3D" id="3.30.420.40">
    <property type="match status" value="1"/>
</dbReference>
<keyword evidence="2 3" id="KW-0418">Kinase</keyword>
<feature type="binding site" evidence="3">
    <location>
        <begin position="15"/>
        <end position="20"/>
    </location>
    <ligand>
        <name>ATP</name>
        <dbReference type="ChEBI" id="CHEBI:30616"/>
    </ligand>
</feature>
<comment type="similarity">
    <text evidence="3 4">Belongs to the bacterial glucokinase family.</text>
</comment>
<dbReference type="Gene3D" id="3.40.367.20">
    <property type="match status" value="1"/>
</dbReference>
<dbReference type="HAMAP" id="MF_00524">
    <property type="entry name" value="Glucokinase"/>
    <property type="match status" value="1"/>
</dbReference>
<dbReference type="SUPFAM" id="SSF53067">
    <property type="entry name" value="Actin-like ATPase domain"/>
    <property type="match status" value="1"/>
</dbReference>
<dbReference type="InterPro" id="IPR043129">
    <property type="entry name" value="ATPase_NBD"/>
</dbReference>
<dbReference type="EMBL" id="JAQQXT010000001">
    <property type="protein sequence ID" value="MDC8770180.1"/>
    <property type="molecule type" value="Genomic_DNA"/>
</dbReference>
<dbReference type="Pfam" id="PF02685">
    <property type="entry name" value="Glucokinase"/>
    <property type="match status" value="1"/>
</dbReference>
<dbReference type="Proteomes" id="UP001221189">
    <property type="component" value="Unassembled WGS sequence"/>
</dbReference>
<evidence type="ECO:0000256" key="3">
    <source>
        <dbReference type="HAMAP-Rule" id="MF_00524"/>
    </source>
</evidence>
<dbReference type="InterPro" id="IPR050201">
    <property type="entry name" value="Bacterial_glucokinase"/>
</dbReference>
<protein>
    <recommendedName>
        <fullName evidence="3">Glucokinase</fullName>
        <ecNumber evidence="3">2.7.1.2</ecNumber>
    </recommendedName>
    <alternativeName>
        <fullName evidence="3">Glucose kinase</fullName>
    </alternativeName>
</protein>
<keyword evidence="3" id="KW-0324">Glycolysis</keyword>
<name>A0ABT5K8B7_9BURK</name>
<evidence type="ECO:0000256" key="1">
    <source>
        <dbReference type="ARBA" id="ARBA00022679"/>
    </source>
</evidence>
<comment type="caution">
    <text evidence="5">The sequence shown here is derived from an EMBL/GenBank/DDBJ whole genome shotgun (WGS) entry which is preliminary data.</text>
</comment>
<dbReference type="NCBIfam" id="TIGR00749">
    <property type="entry name" value="glk"/>
    <property type="match status" value="1"/>
</dbReference>
<sequence length="344" mass="34899">MSLNASASLYPRLLGDVGGTHARFAWGEDAGGAVADIVSYKCAEQASLQEAIARYLAEQGKPRPRACAIGIANPIVGDTVRMTNHHWSFSIAQLKQSLGVQRLAVLNDFTALALSLPALRPSQLRQIGGGSAVAGEAMAVLGAGTGLGVAGLLPVGSAGGAGSAGSASQGGSGNYAPISGEGGHASLAAIDEQEAAVVNCLRQRFGHASAERALSGPGLLNLYQAAAQLAGRPAPLTSPQALIAAAREQRDPDCLAALDLFFRFLGSFAGNLALTYGARGGVYVGGGVVPRLLPELAASRFRERFEAKGRFANYLAAVPTFVIDAAVSPALIGASRALDAAALG</sequence>
<evidence type="ECO:0000313" key="5">
    <source>
        <dbReference type="EMBL" id="MDC8770180.1"/>
    </source>
</evidence>
<dbReference type="EC" id="2.7.1.2" evidence="3"/>
<keyword evidence="1 3" id="KW-0808">Transferase</keyword>
<dbReference type="PANTHER" id="PTHR47690:SF1">
    <property type="entry name" value="GLUCOKINASE"/>
    <property type="match status" value="1"/>
</dbReference>
<keyword evidence="6" id="KW-1185">Reference proteome</keyword>
<dbReference type="CDD" id="cd24008">
    <property type="entry name" value="ASKHA_NBD_GLK"/>
    <property type="match status" value="1"/>
</dbReference>
<gene>
    <name evidence="3 5" type="primary">glk</name>
    <name evidence="5" type="ORF">PRZ03_01260</name>
</gene>
<accession>A0ABT5K8B7</accession>
<comment type="catalytic activity">
    <reaction evidence="3">
        <text>D-glucose + ATP = D-glucose 6-phosphate + ADP + H(+)</text>
        <dbReference type="Rhea" id="RHEA:17825"/>
        <dbReference type="ChEBI" id="CHEBI:4167"/>
        <dbReference type="ChEBI" id="CHEBI:15378"/>
        <dbReference type="ChEBI" id="CHEBI:30616"/>
        <dbReference type="ChEBI" id="CHEBI:61548"/>
        <dbReference type="ChEBI" id="CHEBI:456216"/>
        <dbReference type="EC" id="2.7.1.2"/>
    </reaction>
</comment>
<dbReference type="InterPro" id="IPR003836">
    <property type="entry name" value="Glucokinase"/>
</dbReference>
<proteinExistence type="inferred from homology"/>
<dbReference type="RefSeq" id="WP_273598658.1">
    <property type="nucleotide sequence ID" value="NZ_JAQQXT010000001.1"/>
</dbReference>
<evidence type="ECO:0000256" key="2">
    <source>
        <dbReference type="ARBA" id="ARBA00022777"/>
    </source>
</evidence>
<keyword evidence="3" id="KW-0067">ATP-binding</keyword>
<comment type="subcellular location">
    <subcellularLocation>
        <location evidence="3">Cytoplasm</location>
    </subcellularLocation>
</comment>
<evidence type="ECO:0000313" key="6">
    <source>
        <dbReference type="Proteomes" id="UP001221189"/>
    </source>
</evidence>
<reference evidence="5 6" key="1">
    <citation type="submission" date="2022-10" db="EMBL/GenBank/DDBJ databases">
        <title>Paucibacter sp. hw1 Genome sequencing.</title>
        <authorList>
            <person name="Park S."/>
        </authorList>
    </citation>
    <scope>NUCLEOTIDE SEQUENCE [LARGE SCALE GENOMIC DNA]</scope>
    <source>
        <strain evidence="6">hw1</strain>
    </source>
</reference>
<evidence type="ECO:0000256" key="4">
    <source>
        <dbReference type="RuleBase" id="RU004046"/>
    </source>
</evidence>
<keyword evidence="3" id="KW-0547">Nucleotide-binding</keyword>
<keyword evidence="3" id="KW-0963">Cytoplasm</keyword>